<gene>
    <name evidence="2" type="ORF">DGG96_19260</name>
</gene>
<sequence>MPDRNVNKPHEEDREPTQKNEIEVLIDTKLYEVLDKRLVSIEQDEIVSYGIDKITPQAKDER</sequence>
<dbReference type="AlphaFoldDB" id="A0A317TX65"/>
<evidence type="ECO:0000256" key="1">
    <source>
        <dbReference type="SAM" id="MobiDB-lite"/>
    </source>
</evidence>
<dbReference type="Proteomes" id="UP000247152">
    <property type="component" value="Unassembled WGS sequence"/>
</dbReference>
<protein>
    <submittedName>
        <fullName evidence="2">Uncharacterized protein</fullName>
    </submittedName>
</protein>
<name>A0A317TX65_9GAMM</name>
<evidence type="ECO:0000313" key="3">
    <source>
        <dbReference type="Proteomes" id="UP000247152"/>
    </source>
</evidence>
<proteinExistence type="predicted"/>
<reference evidence="2 3" key="1">
    <citation type="submission" date="2018-05" db="EMBL/GenBank/DDBJ databases">
        <title>Legionella qingyii sp.nov., whole genome shotgun sequence.</title>
        <authorList>
            <person name="Wu H."/>
            <person name="Zhu Q."/>
            <person name="Hu C."/>
        </authorList>
    </citation>
    <scope>NUCLEOTIDE SEQUENCE [LARGE SCALE GENOMIC DNA]</scope>
    <source>
        <strain evidence="2 3">HEB18</strain>
    </source>
</reference>
<organism evidence="2 3">
    <name type="scientific">Legionella qingyii</name>
    <dbReference type="NCBI Taxonomy" id="2184757"/>
    <lineage>
        <taxon>Bacteria</taxon>
        <taxon>Pseudomonadati</taxon>
        <taxon>Pseudomonadota</taxon>
        <taxon>Gammaproteobacteria</taxon>
        <taxon>Legionellales</taxon>
        <taxon>Legionellaceae</taxon>
        <taxon>Legionella</taxon>
    </lineage>
</organism>
<dbReference type="EMBL" id="QHJG01000049">
    <property type="protein sequence ID" value="PWY54011.1"/>
    <property type="molecule type" value="Genomic_DNA"/>
</dbReference>
<accession>A0A317TX65</accession>
<comment type="caution">
    <text evidence="2">The sequence shown here is derived from an EMBL/GenBank/DDBJ whole genome shotgun (WGS) entry which is preliminary data.</text>
</comment>
<evidence type="ECO:0000313" key="2">
    <source>
        <dbReference type="EMBL" id="PWY54011.1"/>
    </source>
</evidence>
<feature type="region of interest" description="Disordered" evidence="1">
    <location>
        <begin position="1"/>
        <end position="20"/>
    </location>
</feature>